<feature type="transmembrane region" description="Helical" evidence="1">
    <location>
        <begin position="12"/>
        <end position="38"/>
    </location>
</feature>
<dbReference type="Proteomes" id="UP000650628">
    <property type="component" value="Unassembled WGS sequence"/>
</dbReference>
<keyword evidence="3" id="KW-1185">Reference proteome</keyword>
<evidence type="ECO:0000256" key="1">
    <source>
        <dbReference type="SAM" id="Phobius"/>
    </source>
</evidence>
<gene>
    <name evidence="2" type="ORF">Pmi06nite_53000</name>
</gene>
<dbReference type="EMBL" id="BOOO01000031">
    <property type="protein sequence ID" value="GII31858.1"/>
    <property type="molecule type" value="Genomic_DNA"/>
</dbReference>
<keyword evidence="1" id="KW-1133">Transmembrane helix</keyword>
<evidence type="ECO:0000313" key="2">
    <source>
        <dbReference type="EMBL" id="GII31858.1"/>
    </source>
</evidence>
<comment type="caution">
    <text evidence="2">The sequence shown here is derived from an EMBL/GenBank/DDBJ whole genome shotgun (WGS) entry which is preliminary data.</text>
</comment>
<accession>A0A8J3TSS7</accession>
<reference evidence="2 3" key="1">
    <citation type="submission" date="2021-01" db="EMBL/GenBank/DDBJ databases">
        <title>Whole genome shotgun sequence of Planotetraspora mira NBRC 15435.</title>
        <authorList>
            <person name="Komaki H."/>
            <person name="Tamura T."/>
        </authorList>
    </citation>
    <scope>NUCLEOTIDE SEQUENCE [LARGE SCALE GENOMIC DNA]</scope>
    <source>
        <strain evidence="2 3">NBRC 15435</strain>
    </source>
</reference>
<proteinExistence type="predicted"/>
<sequence length="39" mass="4183">MARDFKIRPLGGAMGCLAMIAVSILLSVLLTVLINVLLR</sequence>
<organism evidence="2 3">
    <name type="scientific">Planotetraspora mira</name>
    <dbReference type="NCBI Taxonomy" id="58121"/>
    <lineage>
        <taxon>Bacteria</taxon>
        <taxon>Bacillati</taxon>
        <taxon>Actinomycetota</taxon>
        <taxon>Actinomycetes</taxon>
        <taxon>Streptosporangiales</taxon>
        <taxon>Streptosporangiaceae</taxon>
        <taxon>Planotetraspora</taxon>
    </lineage>
</organism>
<name>A0A8J3TSS7_9ACTN</name>
<keyword evidence="1" id="KW-0472">Membrane</keyword>
<dbReference type="AlphaFoldDB" id="A0A8J3TSS7"/>
<protein>
    <submittedName>
        <fullName evidence="2">Uncharacterized protein</fullName>
    </submittedName>
</protein>
<keyword evidence="1" id="KW-0812">Transmembrane</keyword>
<evidence type="ECO:0000313" key="3">
    <source>
        <dbReference type="Proteomes" id="UP000650628"/>
    </source>
</evidence>